<evidence type="ECO:0008006" key="3">
    <source>
        <dbReference type="Google" id="ProtNLM"/>
    </source>
</evidence>
<name>A0A1G2P4Q5_9BACT</name>
<dbReference type="InterPro" id="IPR029057">
    <property type="entry name" value="PRTase-like"/>
</dbReference>
<dbReference type="AlphaFoldDB" id="A0A1G2P4Q5"/>
<dbReference type="SUPFAM" id="SSF53271">
    <property type="entry name" value="PRTase-like"/>
    <property type="match status" value="1"/>
</dbReference>
<sequence>MMPITPSLGEDLLELGKRCSAVYICPKDGSVRKGPLVAYAGKDGKGRNLVGDIYFNFRRIEVHPKVVEAFAVAAWNKIFKRGLLGSFDTVCGIPHGGRTFGQMLALVAGKRFAYAEKKPRPTEAGKKQEYTWDLSQFDFEKGERVAIAEDVFNNFQNTDSTLAEIVVTGANVVLLVGALNRSPVYDTIYTPKAIPFAGRVIPVIASIREAYPEYKQDDLAVAADVAAGNVEFEVKKNWARLCAAMQQ</sequence>
<reference evidence="1 2" key="1">
    <citation type="journal article" date="2016" name="Nat. Commun.">
        <title>Thousands of microbial genomes shed light on interconnected biogeochemical processes in an aquifer system.</title>
        <authorList>
            <person name="Anantharaman K."/>
            <person name="Brown C.T."/>
            <person name="Hug L.A."/>
            <person name="Sharon I."/>
            <person name="Castelle C.J."/>
            <person name="Probst A.J."/>
            <person name="Thomas B.C."/>
            <person name="Singh A."/>
            <person name="Wilkins M.J."/>
            <person name="Karaoz U."/>
            <person name="Brodie E.L."/>
            <person name="Williams K.H."/>
            <person name="Hubbard S.S."/>
            <person name="Banfield J.F."/>
        </authorList>
    </citation>
    <scope>NUCLEOTIDE SEQUENCE [LARGE SCALE GENOMIC DNA]</scope>
</reference>
<comment type="caution">
    <text evidence="1">The sequence shown here is derived from an EMBL/GenBank/DDBJ whole genome shotgun (WGS) entry which is preliminary data.</text>
</comment>
<evidence type="ECO:0000313" key="1">
    <source>
        <dbReference type="EMBL" id="OHA42551.1"/>
    </source>
</evidence>
<dbReference type="Proteomes" id="UP000177269">
    <property type="component" value="Unassembled WGS sequence"/>
</dbReference>
<organism evidence="1 2">
    <name type="scientific">Candidatus Taylorbacteria bacterium RIFCSPLOWO2_12_FULL_43_20</name>
    <dbReference type="NCBI Taxonomy" id="1802332"/>
    <lineage>
        <taxon>Bacteria</taxon>
        <taxon>Candidatus Tayloriibacteriota</taxon>
    </lineage>
</organism>
<accession>A0A1G2P4Q5</accession>
<proteinExistence type="predicted"/>
<gene>
    <name evidence="1" type="ORF">A3G52_02455</name>
</gene>
<dbReference type="EMBL" id="MHSK01000010">
    <property type="protein sequence ID" value="OHA42551.1"/>
    <property type="molecule type" value="Genomic_DNA"/>
</dbReference>
<dbReference type="Gene3D" id="3.40.50.2020">
    <property type="match status" value="1"/>
</dbReference>
<evidence type="ECO:0000313" key="2">
    <source>
        <dbReference type="Proteomes" id="UP000177269"/>
    </source>
</evidence>
<protein>
    <recommendedName>
        <fullName evidence="3">Phosphoribosyltransferase domain-containing protein</fullName>
    </recommendedName>
</protein>